<dbReference type="GO" id="GO:0003723">
    <property type="term" value="F:RNA binding"/>
    <property type="evidence" value="ECO:0007669"/>
    <property type="project" value="UniProtKB-UniRule"/>
</dbReference>
<sequence>MKELIEYMVTALVDHPKQVNVSERTTEDGIVYELSVAKEDLGKVIGRQGRVIRAIRTVVRATAWKEKQRVWVKIV</sequence>
<evidence type="ECO:0000313" key="4">
    <source>
        <dbReference type="EMBL" id="MBA4544020.1"/>
    </source>
</evidence>
<proteinExistence type="inferred from homology"/>
<evidence type="ECO:0000313" key="5">
    <source>
        <dbReference type="Proteomes" id="UP000530514"/>
    </source>
</evidence>
<keyword evidence="3" id="KW-0961">Cell wall biogenesis/degradation</keyword>
<dbReference type="GO" id="GO:0071555">
    <property type="term" value="P:cell wall organization"/>
    <property type="evidence" value="ECO:0007669"/>
    <property type="project" value="UniProtKB-KW"/>
</dbReference>
<name>A0A7W2AJ75_9BACL</name>
<dbReference type="CDD" id="cd22533">
    <property type="entry name" value="KH-II_YlqC-like"/>
    <property type="match status" value="1"/>
</dbReference>
<dbReference type="GO" id="GO:0008360">
    <property type="term" value="P:regulation of cell shape"/>
    <property type="evidence" value="ECO:0007669"/>
    <property type="project" value="UniProtKB-KW"/>
</dbReference>
<evidence type="ECO:0000256" key="3">
    <source>
        <dbReference type="HAMAP-Rule" id="MF_00088"/>
    </source>
</evidence>
<comment type="function">
    <text evidence="3">A probable RNA chaperone. Forms a complex with KhpB which binds to cellular RNA and controls its expression. Plays a role in peptidoglycan (PG) homeostasis and cell length regulation.</text>
</comment>
<reference evidence="4 5" key="1">
    <citation type="submission" date="2020-07" db="EMBL/GenBank/DDBJ databases">
        <authorList>
            <person name="Feng H."/>
        </authorList>
    </citation>
    <scope>NUCLEOTIDE SEQUENCE [LARGE SCALE GENOMIC DNA]</scope>
    <source>
        <strain evidence="5">s-11</strain>
    </source>
</reference>
<comment type="caution">
    <text evidence="4">The sequence shown here is derived from an EMBL/GenBank/DDBJ whole genome shotgun (WGS) entry which is preliminary data.</text>
</comment>
<dbReference type="EMBL" id="JACEIP010000026">
    <property type="protein sequence ID" value="MBA4544020.1"/>
    <property type="molecule type" value="Genomic_DNA"/>
</dbReference>
<keyword evidence="1 3" id="KW-0963">Cytoplasm</keyword>
<evidence type="ECO:0000256" key="2">
    <source>
        <dbReference type="ARBA" id="ARBA00022884"/>
    </source>
</evidence>
<dbReference type="OrthoDB" id="9812389at2"/>
<evidence type="ECO:0000256" key="1">
    <source>
        <dbReference type="ARBA" id="ARBA00022490"/>
    </source>
</evidence>
<keyword evidence="2 3" id="KW-0694">RNA-binding</keyword>
<dbReference type="Pfam" id="PF13083">
    <property type="entry name" value="KH_KhpA-B"/>
    <property type="match status" value="1"/>
</dbReference>
<organism evidence="4 5">
    <name type="scientific">Thermoactinomyces daqus</name>
    <dbReference type="NCBI Taxonomy" id="1329516"/>
    <lineage>
        <taxon>Bacteria</taxon>
        <taxon>Bacillati</taxon>
        <taxon>Bacillota</taxon>
        <taxon>Bacilli</taxon>
        <taxon>Bacillales</taxon>
        <taxon>Thermoactinomycetaceae</taxon>
        <taxon>Thermoactinomyces</taxon>
    </lineage>
</organism>
<dbReference type="Gene3D" id="3.30.300.20">
    <property type="match status" value="1"/>
</dbReference>
<protein>
    <recommendedName>
        <fullName evidence="3">RNA-binding protein KhpA</fullName>
    </recommendedName>
    <alternativeName>
        <fullName evidence="3">KH-domain protein A</fullName>
    </alternativeName>
</protein>
<dbReference type="PROSITE" id="PS50084">
    <property type="entry name" value="KH_TYPE_1"/>
    <property type="match status" value="1"/>
</dbReference>
<dbReference type="InterPro" id="IPR015946">
    <property type="entry name" value="KH_dom-like_a/b"/>
</dbReference>
<keyword evidence="5" id="KW-1185">Reference proteome</keyword>
<comment type="similarity">
    <text evidence="3">Belongs to the KhpA RNA-binding protein family.</text>
</comment>
<dbReference type="InterPro" id="IPR009019">
    <property type="entry name" value="KH_sf_prok-type"/>
</dbReference>
<accession>A0A7W2AJ75</accession>
<dbReference type="Proteomes" id="UP000530514">
    <property type="component" value="Unassembled WGS sequence"/>
</dbReference>
<dbReference type="GO" id="GO:0009252">
    <property type="term" value="P:peptidoglycan biosynthetic process"/>
    <property type="evidence" value="ECO:0007669"/>
    <property type="project" value="UniProtKB-UniRule"/>
</dbReference>
<dbReference type="PANTHER" id="PTHR34654:SF1">
    <property type="entry name" value="RNA-BINDING PROTEIN KHPA"/>
    <property type="match status" value="1"/>
</dbReference>
<dbReference type="HAMAP" id="MF_00088">
    <property type="entry name" value="KhpA"/>
    <property type="match status" value="1"/>
</dbReference>
<keyword evidence="3" id="KW-0133">Cell shape</keyword>
<dbReference type="PANTHER" id="PTHR34654">
    <property type="entry name" value="UPF0109 PROTEIN SCO5592"/>
    <property type="match status" value="1"/>
</dbReference>
<dbReference type="AlphaFoldDB" id="A0A7W2AJ75"/>
<keyword evidence="3" id="KW-0143">Chaperone</keyword>
<dbReference type="InterPro" id="IPR020627">
    <property type="entry name" value="KhpA"/>
</dbReference>
<comment type="subunit">
    <text evidence="3">Forms a complex with KhpB.</text>
</comment>
<dbReference type="RefSeq" id="WP_033099752.1">
    <property type="nucleotide sequence ID" value="NZ_JACEIP010000026.1"/>
</dbReference>
<comment type="subcellular location">
    <subcellularLocation>
        <location evidence="3">Cytoplasm</location>
    </subcellularLocation>
</comment>
<dbReference type="GO" id="GO:0005737">
    <property type="term" value="C:cytoplasm"/>
    <property type="evidence" value="ECO:0007669"/>
    <property type="project" value="UniProtKB-SubCell"/>
</dbReference>
<gene>
    <name evidence="3" type="primary">khpA</name>
    <name evidence="4" type="ORF">H1164_14125</name>
</gene>
<dbReference type="SUPFAM" id="SSF54814">
    <property type="entry name" value="Prokaryotic type KH domain (KH-domain type II)"/>
    <property type="match status" value="1"/>
</dbReference>